<sequence>MLFSAKVVIFSSYHVICQSIVFNLDLDLLVIYSSEKKVLGPLEEIFLKFFGGKNF</sequence>
<evidence type="ECO:0000313" key="1">
    <source>
        <dbReference type="EMBL" id="KJV56368.1"/>
    </source>
</evidence>
<dbReference type="PATRIC" id="fig|1359168.3.peg.1274"/>
<keyword evidence="2" id="KW-1185">Reference proteome</keyword>
<evidence type="ECO:0000313" key="2">
    <source>
        <dbReference type="Proteomes" id="UP000033616"/>
    </source>
</evidence>
<dbReference type="Proteomes" id="UP000033616">
    <property type="component" value="Unassembled WGS sequence"/>
</dbReference>
<gene>
    <name evidence="1" type="ORF">OCHUTO_0502</name>
</gene>
<protein>
    <submittedName>
        <fullName evidence="1">Uncharacterized protein</fullName>
    </submittedName>
</protein>
<accession>A0A0F3MKQ4</accession>
<dbReference type="STRING" id="1359168.OCHUTO_0502"/>
<name>A0A0F3MKQ4_9RICK</name>
<reference evidence="1 2" key="1">
    <citation type="submission" date="2015-02" db="EMBL/GenBank/DDBJ databases">
        <title>Genome Sequencing of Rickettsiales.</title>
        <authorList>
            <person name="Daugherty S.C."/>
            <person name="Su Q."/>
            <person name="Abolude K."/>
            <person name="Beier-Sexton M."/>
            <person name="Carlyon J.A."/>
            <person name="Carter R."/>
            <person name="Day N.P."/>
            <person name="Dumler S.J."/>
            <person name="Dyachenko V."/>
            <person name="Godinez A."/>
            <person name="Kurtti T.J."/>
            <person name="Lichay M."/>
            <person name="Mullins K.E."/>
            <person name="Ott S."/>
            <person name="Pappas-Brown V."/>
            <person name="Paris D.H."/>
            <person name="Patel P."/>
            <person name="Richards A.L."/>
            <person name="Sadzewicz L."/>
            <person name="Sears K."/>
            <person name="Seidman D."/>
            <person name="Sengamalay N."/>
            <person name="Stenos J."/>
            <person name="Tallon L.J."/>
            <person name="Vincent G."/>
            <person name="Fraser C.M."/>
            <person name="Munderloh U."/>
            <person name="Dunning-Hotopp J.C."/>
        </authorList>
    </citation>
    <scope>NUCLEOTIDE SEQUENCE [LARGE SCALE GENOMIC DNA]</scope>
    <source>
        <strain evidence="1 2">Fuller</strain>
    </source>
</reference>
<organism evidence="1 2">
    <name type="scientific">Orientia chuto str. Dubai</name>
    <dbReference type="NCBI Taxonomy" id="1359168"/>
    <lineage>
        <taxon>Bacteria</taxon>
        <taxon>Pseudomonadati</taxon>
        <taxon>Pseudomonadota</taxon>
        <taxon>Alphaproteobacteria</taxon>
        <taxon>Rickettsiales</taxon>
        <taxon>Rickettsiaceae</taxon>
        <taxon>Rickettsieae</taxon>
        <taxon>Orientia</taxon>
    </lineage>
</organism>
<dbReference type="AlphaFoldDB" id="A0A0F3MKQ4"/>
<dbReference type="EMBL" id="LANP01000010">
    <property type="protein sequence ID" value="KJV56368.1"/>
    <property type="molecule type" value="Genomic_DNA"/>
</dbReference>
<proteinExistence type="predicted"/>
<comment type="caution">
    <text evidence="1">The sequence shown here is derived from an EMBL/GenBank/DDBJ whole genome shotgun (WGS) entry which is preliminary data.</text>
</comment>